<comment type="caution">
    <text evidence="1">The sequence shown here is derived from an EMBL/GenBank/DDBJ whole genome shotgun (WGS) entry which is preliminary data.</text>
</comment>
<name>A0AAW2F946_9HYME</name>
<protein>
    <recommendedName>
        <fullName evidence="3">USP domain-containing protein</fullName>
    </recommendedName>
</protein>
<reference evidence="1 2" key="1">
    <citation type="submission" date="2023-03" db="EMBL/GenBank/DDBJ databases">
        <title>High recombination rates correlate with genetic variation in Cardiocondyla obscurior ants.</title>
        <authorList>
            <person name="Errbii M."/>
        </authorList>
    </citation>
    <scope>NUCLEOTIDE SEQUENCE [LARGE SCALE GENOMIC DNA]</scope>
    <source>
        <strain evidence="1">Alpha-2009</strain>
        <tissue evidence="1">Whole body</tissue>
    </source>
</reference>
<dbReference type="Proteomes" id="UP001430953">
    <property type="component" value="Unassembled WGS sequence"/>
</dbReference>
<dbReference type="AlphaFoldDB" id="A0AAW2F946"/>
<evidence type="ECO:0000313" key="1">
    <source>
        <dbReference type="EMBL" id="KAL0110722.1"/>
    </source>
</evidence>
<gene>
    <name evidence="1" type="ORF">PUN28_013983</name>
</gene>
<evidence type="ECO:0008006" key="3">
    <source>
        <dbReference type="Google" id="ProtNLM"/>
    </source>
</evidence>
<organism evidence="1 2">
    <name type="scientific">Cardiocondyla obscurior</name>
    <dbReference type="NCBI Taxonomy" id="286306"/>
    <lineage>
        <taxon>Eukaryota</taxon>
        <taxon>Metazoa</taxon>
        <taxon>Ecdysozoa</taxon>
        <taxon>Arthropoda</taxon>
        <taxon>Hexapoda</taxon>
        <taxon>Insecta</taxon>
        <taxon>Pterygota</taxon>
        <taxon>Neoptera</taxon>
        <taxon>Endopterygota</taxon>
        <taxon>Hymenoptera</taxon>
        <taxon>Apocrita</taxon>
        <taxon>Aculeata</taxon>
        <taxon>Formicoidea</taxon>
        <taxon>Formicidae</taxon>
        <taxon>Myrmicinae</taxon>
        <taxon>Cardiocondyla</taxon>
    </lineage>
</organism>
<accession>A0AAW2F946</accession>
<dbReference type="EMBL" id="JADYXP020000014">
    <property type="protein sequence ID" value="KAL0110722.1"/>
    <property type="molecule type" value="Genomic_DNA"/>
</dbReference>
<evidence type="ECO:0000313" key="2">
    <source>
        <dbReference type="Proteomes" id="UP001430953"/>
    </source>
</evidence>
<sequence length="108" mass="12264">MASNSDEIEYGPHIIIDTSILTDDRYITRNTNLRHTLDSIAKVIKIKNRTYSLAGLVNWSPGHYIGYAKVGMYWHEYDDISPTRGTVNSNIIVHPYLILYTFSGNNSA</sequence>
<keyword evidence="2" id="KW-1185">Reference proteome</keyword>
<proteinExistence type="predicted"/>